<dbReference type="AlphaFoldDB" id="A0A9P6ATI1"/>
<evidence type="ECO:0000313" key="2">
    <source>
        <dbReference type="Proteomes" id="UP000886523"/>
    </source>
</evidence>
<reference evidence="1" key="1">
    <citation type="journal article" date="2020" name="Nat. Commun.">
        <title>Large-scale genome sequencing of mycorrhizal fungi provides insights into the early evolution of symbiotic traits.</title>
        <authorList>
            <person name="Miyauchi S."/>
            <person name="Kiss E."/>
            <person name="Kuo A."/>
            <person name="Drula E."/>
            <person name="Kohler A."/>
            <person name="Sanchez-Garcia M."/>
            <person name="Morin E."/>
            <person name="Andreopoulos B."/>
            <person name="Barry K.W."/>
            <person name="Bonito G."/>
            <person name="Buee M."/>
            <person name="Carver A."/>
            <person name="Chen C."/>
            <person name="Cichocki N."/>
            <person name="Clum A."/>
            <person name="Culley D."/>
            <person name="Crous P.W."/>
            <person name="Fauchery L."/>
            <person name="Girlanda M."/>
            <person name="Hayes R.D."/>
            <person name="Keri Z."/>
            <person name="LaButti K."/>
            <person name="Lipzen A."/>
            <person name="Lombard V."/>
            <person name="Magnuson J."/>
            <person name="Maillard F."/>
            <person name="Murat C."/>
            <person name="Nolan M."/>
            <person name="Ohm R.A."/>
            <person name="Pangilinan J."/>
            <person name="Pereira M.F."/>
            <person name="Perotto S."/>
            <person name="Peter M."/>
            <person name="Pfister S."/>
            <person name="Riley R."/>
            <person name="Sitrit Y."/>
            <person name="Stielow J.B."/>
            <person name="Szollosi G."/>
            <person name="Zifcakova L."/>
            <person name="Stursova M."/>
            <person name="Spatafora J.W."/>
            <person name="Tedersoo L."/>
            <person name="Vaario L.M."/>
            <person name="Yamada A."/>
            <person name="Yan M."/>
            <person name="Wang P."/>
            <person name="Xu J."/>
            <person name="Bruns T."/>
            <person name="Baldrian P."/>
            <person name="Vilgalys R."/>
            <person name="Dunand C."/>
            <person name="Henrissat B."/>
            <person name="Grigoriev I.V."/>
            <person name="Hibbett D."/>
            <person name="Nagy L.G."/>
            <person name="Martin F.M."/>
        </authorList>
    </citation>
    <scope>NUCLEOTIDE SEQUENCE</scope>
    <source>
        <strain evidence="1">UP504</strain>
    </source>
</reference>
<accession>A0A9P6ATI1</accession>
<sequence>MVLLLCQLYGPRALALPLHEGQAGPPFLELPRESYAFLLLGKTEIREIPRRALPWFSLARVMLRYIDRHRLHQTTASVPPNLGVPMVGLVPYGSPVRLNYQERQYSSEKLKNPTEFRASKLEILNTLPEAKLETDWTLGHSGMPRTLTAKAPSILPMDIGTLVLPKVSECWKTHGVVKRRTLTM</sequence>
<name>A0A9P6ATI1_9AGAM</name>
<comment type="caution">
    <text evidence="1">The sequence shown here is derived from an EMBL/GenBank/DDBJ whole genome shotgun (WGS) entry which is preliminary data.</text>
</comment>
<proteinExistence type="predicted"/>
<organism evidence="1 2">
    <name type="scientific">Hydnum rufescens UP504</name>
    <dbReference type="NCBI Taxonomy" id="1448309"/>
    <lineage>
        <taxon>Eukaryota</taxon>
        <taxon>Fungi</taxon>
        <taxon>Dikarya</taxon>
        <taxon>Basidiomycota</taxon>
        <taxon>Agaricomycotina</taxon>
        <taxon>Agaricomycetes</taxon>
        <taxon>Cantharellales</taxon>
        <taxon>Hydnaceae</taxon>
        <taxon>Hydnum</taxon>
    </lineage>
</organism>
<dbReference type="EMBL" id="MU128997">
    <property type="protein sequence ID" value="KAF9511653.1"/>
    <property type="molecule type" value="Genomic_DNA"/>
</dbReference>
<dbReference type="Proteomes" id="UP000886523">
    <property type="component" value="Unassembled WGS sequence"/>
</dbReference>
<gene>
    <name evidence="1" type="ORF">BS47DRAFT_1383323</name>
</gene>
<protein>
    <submittedName>
        <fullName evidence="1">Uncharacterized protein</fullName>
    </submittedName>
</protein>
<evidence type="ECO:0000313" key="1">
    <source>
        <dbReference type="EMBL" id="KAF9511653.1"/>
    </source>
</evidence>
<keyword evidence="2" id="KW-1185">Reference proteome</keyword>